<sequence>MRLETGELRTFHTLARTGGFRAASKELFLTQSAVSQSIKQLEAKLGQPLVTRDRPIKLTAAGRRLYRYADDVLRQEQLVLGDLARLARGANQQLSVAIDSTNNRFAGPDLIAQFSKQWPETRLRIIEQPSRDIVQSVMSGEVELGLGPFETRMRQFETIAIYEETRRLLISPRHPLHQEVMTPAQLRQLPLVVSSLDEPDQRPYPDKLRDRFQMIWQISSLNLRLNLIDRGLAVGYISDKVTMELPQVQHLRALEEFDFAAIQRQVGLFFRKGRDLSPAALDFIGVCKDYWQP</sequence>
<keyword evidence="7" id="KW-1185">Reference proteome</keyword>
<dbReference type="PROSITE" id="PS50931">
    <property type="entry name" value="HTH_LYSR"/>
    <property type="match status" value="1"/>
</dbReference>
<dbReference type="InterPro" id="IPR000847">
    <property type="entry name" value="LysR_HTH_N"/>
</dbReference>
<dbReference type="RefSeq" id="WP_050657359.1">
    <property type="nucleotide sequence ID" value="NZ_JBLXAC010000001.1"/>
</dbReference>
<dbReference type="OrthoDB" id="196624at2"/>
<dbReference type="InterPro" id="IPR036390">
    <property type="entry name" value="WH_DNA-bd_sf"/>
</dbReference>
<dbReference type="SUPFAM" id="SSF46785">
    <property type="entry name" value="Winged helix' DNA-binding domain"/>
    <property type="match status" value="1"/>
</dbReference>
<organism evidence="6 7">
    <name type="scientific">Gallaecimonas pentaromativorans</name>
    <dbReference type="NCBI Taxonomy" id="584787"/>
    <lineage>
        <taxon>Bacteria</taxon>
        <taxon>Pseudomonadati</taxon>
        <taxon>Pseudomonadota</taxon>
        <taxon>Gammaproteobacteria</taxon>
        <taxon>Enterobacterales</taxon>
        <taxon>Gallaecimonadaceae</taxon>
        <taxon>Gallaecimonas</taxon>
    </lineage>
</organism>
<keyword evidence="2" id="KW-0805">Transcription regulation</keyword>
<evidence type="ECO:0000256" key="1">
    <source>
        <dbReference type="ARBA" id="ARBA00009437"/>
    </source>
</evidence>
<dbReference type="SUPFAM" id="SSF53850">
    <property type="entry name" value="Periplasmic binding protein-like II"/>
    <property type="match status" value="1"/>
</dbReference>
<feature type="domain" description="HTH lysR-type" evidence="5">
    <location>
        <begin position="1"/>
        <end position="59"/>
    </location>
</feature>
<dbReference type="Proteomes" id="UP000268033">
    <property type="component" value="Unassembled WGS sequence"/>
</dbReference>
<protein>
    <submittedName>
        <fullName evidence="6">DNA-binding transcriptional LysR family regulator</fullName>
    </submittedName>
</protein>
<dbReference type="AlphaFoldDB" id="A0A3N1P966"/>
<dbReference type="GO" id="GO:0005829">
    <property type="term" value="C:cytosol"/>
    <property type="evidence" value="ECO:0007669"/>
    <property type="project" value="TreeGrafter"/>
</dbReference>
<dbReference type="Gene3D" id="1.10.10.10">
    <property type="entry name" value="Winged helix-like DNA-binding domain superfamily/Winged helix DNA-binding domain"/>
    <property type="match status" value="1"/>
</dbReference>
<keyword evidence="4" id="KW-0804">Transcription</keyword>
<dbReference type="GO" id="GO:0003677">
    <property type="term" value="F:DNA binding"/>
    <property type="evidence" value="ECO:0007669"/>
    <property type="project" value="UniProtKB-KW"/>
</dbReference>
<dbReference type="PANTHER" id="PTHR30419">
    <property type="entry name" value="HTH-TYPE TRANSCRIPTIONAL REGULATOR YBHD"/>
    <property type="match status" value="1"/>
</dbReference>
<dbReference type="Gene3D" id="3.40.190.290">
    <property type="match status" value="1"/>
</dbReference>
<evidence type="ECO:0000256" key="4">
    <source>
        <dbReference type="ARBA" id="ARBA00023163"/>
    </source>
</evidence>
<dbReference type="Pfam" id="PF00126">
    <property type="entry name" value="HTH_1"/>
    <property type="match status" value="1"/>
</dbReference>
<dbReference type="EMBL" id="RJUL01000003">
    <property type="protein sequence ID" value="ROQ28544.1"/>
    <property type="molecule type" value="Genomic_DNA"/>
</dbReference>
<accession>A0A3N1P966</accession>
<dbReference type="Pfam" id="PF03466">
    <property type="entry name" value="LysR_substrate"/>
    <property type="match status" value="1"/>
</dbReference>
<evidence type="ECO:0000256" key="2">
    <source>
        <dbReference type="ARBA" id="ARBA00023015"/>
    </source>
</evidence>
<gene>
    <name evidence="6" type="ORF">EDC28_103137</name>
</gene>
<comment type="similarity">
    <text evidence="1">Belongs to the LysR transcriptional regulatory family.</text>
</comment>
<evidence type="ECO:0000259" key="5">
    <source>
        <dbReference type="PROSITE" id="PS50931"/>
    </source>
</evidence>
<proteinExistence type="inferred from homology"/>
<name>A0A3N1P966_9GAMM</name>
<evidence type="ECO:0000313" key="7">
    <source>
        <dbReference type="Proteomes" id="UP000268033"/>
    </source>
</evidence>
<dbReference type="InterPro" id="IPR050950">
    <property type="entry name" value="HTH-type_LysR_regulators"/>
</dbReference>
<dbReference type="InterPro" id="IPR036388">
    <property type="entry name" value="WH-like_DNA-bd_sf"/>
</dbReference>
<dbReference type="CDD" id="cd05466">
    <property type="entry name" value="PBP2_LTTR_substrate"/>
    <property type="match status" value="1"/>
</dbReference>
<comment type="caution">
    <text evidence="6">The sequence shown here is derived from an EMBL/GenBank/DDBJ whole genome shotgun (WGS) entry which is preliminary data.</text>
</comment>
<dbReference type="STRING" id="584787.GCA_001247655_00290"/>
<reference evidence="6 7" key="1">
    <citation type="submission" date="2018-11" db="EMBL/GenBank/DDBJ databases">
        <title>Genomic Encyclopedia of Type Strains, Phase IV (KMG-IV): sequencing the most valuable type-strain genomes for metagenomic binning, comparative biology and taxonomic classification.</title>
        <authorList>
            <person name="Goeker M."/>
        </authorList>
    </citation>
    <scope>NUCLEOTIDE SEQUENCE [LARGE SCALE GENOMIC DNA]</scope>
    <source>
        <strain evidence="6 7">DSM 21945</strain>
    </source>
</reference>
<dbReference type="GO" id="GO:0003700">
    <property type="term" value="F:DNA-binding transcription factor activity"/>
    <property type="evidence" value="ECO:0007669"/>
    <property type="project" value="InterPro"/>
</dbReference>
<evidence type="ECO:0000313" key="6">
    <source>
        <dbReference type="EMBL" id="ROQ28544.1"/>
    </source>
</evidence>
<dbReference type="InterPro" id="IPR005119">
    <property type="entry name" value="LysR_subst-bd"/>
</dbReference>
<dbReference type="FunFam" id="1.10.10.10:FF:000001">
    <property type="entry name" value="LysR family transcriptional regulator"/>
    <property type="match status" value="1"/>
</dbReference>
<dbReference type="PRINTS" id="PR00039">
    <property type="entry name" value="HTHLYSR"/>
</dbReference>
<evidence type="ECO:0000256" key="3">
    <source>
        <dbReference type="ARBA" id="ARBA00023125"/>
    </source>
</evidence>
<keyword evidence="3 6" id="KW-0238">DNA-binding</keyword>